<evidence type="ECO:0000256" key="1">
    <source>
        <dbReference type="SAM" id="Coils"/>
    </source>
</evidence>
<dbReference type="EMBL" id="UZAD01013281">
    <property type="protein sequence ID" value="VDN93487.1"/>
    <property type="molecule type" value="Genomic_DNA"/>
</dbReference>
<proteinExistence type="predicted"/>
<sequence>MFAFLATEGLSNFDDTTDGFIHSGDTIESFTRPGDTIEGLTNSGDITSEQIATKNLKISQYNHKMLSDKKTWWMMDTETNLPRNFATNPISTPTPEIRKAMRCFTDISELVNCRGLIDTSIDKITPLGIYTRINSPMCSSGMDTDSVCYPKILTYSNSTDWTGDRYPCSMCSNKMLCLCRTCVNHKIRFVDKHNLQRKKEYRKQCFTREIESIFAADISLGDELHSTHESIEYLKQNILDRRKAIKKKKAALKIMCSKTERYRKTIEELKERCRGHQKVLCGPPNSLQAFVDAYEDKLQKIIKFNAQWFVKIFPIQRVLKPEPTIDEVERRCREMIAEACQEEFSPPTDEILAPTECATSSEHCYTICDCDAPDRTQYKILKGWLSIGIPTVPVARPVHSMFAALVYIIQLVNLLTVNFDVCIPDQISYQEFSSCRKWTEGLFDTDIFKLNRAVVMLCLSLGIDSKLIEPLNPFANLLLLSNIVNDPNSVPKPGYHTLTNEVAVVLEEDLRQICWAERERTEEDEWYMVRYKDNYYDEAYDVSTPLRPISSFSDLEEMLRDFSAFASPSSRMSEHDFQCILEDASRQHSPEFLPRFLNIFKNFNLK</sequence>
<evidence type="ECO:0000313" key="2">
    <source>
        <dbReference type="EMBL" id="VDN93487.1"/>
    </source>
</evidence>
<feature type="coiled-coil region" evidence="1">
    <location>
        <begin position="252"/>
        <end position="279"/>
    </location>
</feature>
<gene>
    <name evidence="2" type="ORF">BPAG_LOCUS12301</name>
</gene>
<dbReference type="STRING" id="6280.A0A0N4TU83"/>
<protein>
    <submittedName>
        <fullName evidence="4">Polyprotein</fullName>
    </submittedName>
</protein>
<dbReference type="GO" id="GO:0000045">
    <property type="term" value="P:autophagosome assembly"/>
    <property type="evidence" value="ECO:0007669"/>
    <property type="project" value="TreeGrafter"/>
</dbReference>
<reference evidence="2 3" key="2">
    <citation type="submission" date="2018-11" db="EMBL/GenBank/DDBJ databases">
        <authorList>
            <consortium name="Pathogen Informatics"/>
        </authorList>
    </citation>
    <scope>NUCLEOTIDE SEQUENCE [LARGE SCALE GENOMIC DNA]</scope>
</reference>
<dbReference type="GO" id="GO:0097632">
    <property type="term" value="C:extrinsic component of phagophore assembly site membrane"/>
    <property type="evidence" value="ECO:0007669"/>
    <property type="project" value="TreeGrafter"/>
</dbReference>
<dbReference type="GO" id="GO:0035032">
    <property type="term" value="C:phosphatidylinositol 3-kinase complex, class III"/>
    <property type="evidence" value="ECO:0007669"/>
    <property type="project" value="TreeGrafter"/>
</dbReference>
<keyword evidence="1" id="KW-0175">Coiled coil</keyword>
<dbReference type="GO" id="GO:0043495">
    <property type="term" value="F:protein-membrane adaptor activity"/>
    <property type="evidence" value="ECO:0007669"/>
    <property type="project" value="TreeGrafter"/>
</dbReference>
<reference evidence="4" key="1">
    <citation type="submission" date="2017-02" db="UniProtKB">
        <authorList>
            <consortium name="WormBaseParasite"/>
        </authorList>
    </citation>
    <scope>IDENTIFICATION</scope>
</reference>
<dbReference type="Proteomes" id="UP000278627">
    <property type="component" value="Unassembled WGS sequence"/>
</dbReference>
<organism evidence="4">
    <name type="scientific">Brugia pahangi</name>
    <name type="common">Filarial nematode worm</name>
    <dbReference type="NCBI Taxonomy" id="6280"/>
    <lineage>
        <taxon>Eukaryota</taxon>
        <taxon>Metazoa</taxon>
        <taxon>Ecdysozoa</taxon>
        <taxon>Nematoda</taxon>
        <taxon>Chromadorea</taxon>
        <taxon>Rhabditida</taxon>
        <taxon>Spirurina</taxon>
        <taxon>Spiruromorpha</taxon>
        <taxon>Filarioidea</taxon>
        <taxon>Onchocercidae</taxon>
        <taxon>Brugia</taxon>
    </lineage>
</organism>
<dbReference type="AlphaFoldDB" id="A0A0N4TU83"/>
<dbReference type="GO" id="GO:0009267">
    <property type="term" value="P:cellular response to starvation"/>
    <property type="evidence" value="ECO:0007669"/>
    <property type="project" value="TreeGrafter"/>
</dbReference>
<dbReference type="GO" id="GO:0000423">
    <property type="term" value="P:mitophagy"/>
    <property type="evidence" value="ECO:0007669"/>
    <property type="project" value="TreeGrafter"/>
</dbReference>
<dbReference type="WBParaSite" id="BPAG_0001233901-mRNA-1">
    <property type="protein sequence ID" value="BPAG_0001233901-mRNA-1"/>
    <property type="gene ID" value="BPAG_0001233901"/>
</dbReference>
<name>A0A0N4TU83_BRUPA</name>
<dbReference type="PANTHER" id="PTHR13664:SF0">
    <property type="entry name" value="BECLIN 1-ASSOCIATED AUTOPHAGY-RELATED KEY REGULATOR"/>
    <property type="match status" value="1"/>
</dbReference>
<dbReference type="GO" id="GO:0005776">
    <property type="term" value="C:autophagosome"/>
    <property type="evidence" value="ECO:0007669"/>
    <property type="project" value="TreeGrafter"/>
</dbReference>
<evidence type="ECO:0000313" key="4">
    <source>
        <dbReference type="WBParaSite" id="BPAG_0001233901-mRNA-1"/>
    </source>
</evidence>
<accession>A0A0N4TU83</accession>
<dbReference type="GO" id="GO:0016240">
    <property type="term" value="P:autophagosome membrane docking"/>
    <property type="evidence" value="ECO:0007669"/>
    <property type="project" value="TreeGrafter"/>
</dbReference>
<keyword evidence="3" id="KW-1185">Reference proteome</keyword>
<dbReference type="GO" id="GO:0035014">
    <property type="term" value="F:phosphatidylinositol 3-kinase regulator activity"/>
    <property type="evidence" value="ECO:0007669"/>
    <property type="project" value="TreeGrafter"/>
</dbReference>
<dbReference type="PANTHER" id="PTHR13664">
    <property type="entry name" value="BECLIN 1-ASSOCIATED AUTOPHAGY-RELATED KEY REGULATOR"/>
    <property type="match status" value="1"/>
</dbReference>
<dbReference type="GO" id="GO:0097629">
    <property type="term" value="C:extrinsic component of omegasome membrane"/>
    <property type="evidence" value="ECO:0007669"/>
    <property type="project" value="TreeGrafter"/>
</dbReference>
<evidence type="ECO:0000313" key="3">
    <source>
        <dbReference type="Proteomes" id="UP000278627"/>
    </source>
</evidence>